<accession>W2Q0Q4</accession>
<organism evidence="1 2">
    <name type="scientific">Phytophthora nicotianae (strain INRA-310)</name>
    <name type="common">Phytophthora parasitica</name>
    <dbReference type="NCBI Taxonomy" id="761204"/>
    <lineage>
        <taxon>Eukaryota</taxon>
        <taxon>Sar</taxon>
        <taxon>Stramenopiles</taxon>
        <taxon>Oomycota</taxon>
        <taxon>Peronosporomycetes</taxon>
        <taxon>Peronosporales</taxon>
        <taxon>Peronosporaceae</taxon>
        <taxon>Phytophthora</taxon>
    </lineage>
</organism>
<dbReference type="AlphaFoldDB" id="W2Q0Q4"/>
<evidence type="ECO:0000313" key="1">
    <source>
        <dbReference type="EMBL" id="ETN06466.1"/>
    </source>
</evidence>
<protein>
    <submittedName>
        <fullName evidence="1">Uncharacterized protein</fullName>
    </submittedName>
</protein>
<proteinExistence type="predicted"/>
<sequence length="141" mass="16799">MDDFKLFLDIWRDYRTLATHNIFIKANGKADTYLTRHFQRITQREFQVDVSIRDCRSIFINHAKKLFDLTEMYELSRQMCHSFQMQQSEYRADDSIERAFNVLSTMTKHIGDLPLCDMDAAIYQEEREAIAAETELTREDD</sequence>
<gene>
    <name evidence="1" type="ORF">PPTG_12588</name>
</gene>
<dbReference type="EMBL" id="KI669595">
    <property type="protein sequence ID" value="ETN06466.1"/>
    <property type="molecule type" value="Genomic_DNA"/>
</dbReference>
<reference evidence="2" key="1">
    <citation type="submission" date="2011-12" db="EMBL/GenBank/DDBJ databases">
        <authorList>
            <consortium name="The Broad Institute Genome Sequencing Platform"/>
            <person name="Russ C."/>
            <person name="Tyler B."/>
            <person name="Panabieres F."/>
            <person name="Shan W."/>
            <person name="Tripathy S."/>
            <person name="Grunwald N."/>
            <person name="Machado M."/>
            <person name="Young S.K."/>
            <person name="Zeng Q."/>
            <person name="Gargeya S."/>
            <person name="Fitzgerald M."/>
            <person name="Haas B."/>
            <person name="Abouelleil A."/>
            <person name="Alvarado L."/>
            <person name="Arachchi H.M."/>
            <person name="Berlin A."/>
            <person name="Chapman S.B."/>
            <person name="Gearin G."/>
            <person name="Goldberg J."/>
            <person name="Griggs A."/>
            <person name="Gujja S."/>
            <person name="Hansen M."/>
            <person name="Heiman D."/>
            <person name="Howarth C."/>
            <person name="Larimer J."/>
            <person name="Lui A."/>
            <person name="MacDonald P.J.P."/>
            <person name="McCowen C."/>
            <person name="Montmayeur A."/>
            <person name="Murphy C."/>
            <person name="Neiman D."/>
            <person name="Pearson M."/>
            <person name="Priest M."/>
            <person name="Roberts A."/>
            <person name="Saif S."/>
            <person name="Shea T."/>
            <person name="Sisk P."/>
            <person name="Stolte C."/>
            <person name="Sykes S."/>
            <person name="Wortman J."/>
            <person name="Nusbaum C."/>
            <person name="Birren B."/>
        </authorList>
    </citation>
    <scope>NUCLEOTIDE SEQUENCE [LARGE SCALE GENOMIC DNA]</scope>
    <source>
        <strain evidence="2">INRA-310</strain>
    </source>
</reference>
<dbReference type="GeneID" id="20182024"/>
<evidence type="ECO:0000313" key="2">
    <source>
        <dbReference type="Proteomes" id="UP000018817"/>
    </source>
</evidence>
<reference evidence="1 2" key="2">
    <citation type="submission" date="2013-11" db="EMBL/GenBank/DDBJ databases">
        <title>The Genome Sequence of Phytophthora parasitica INRA-310.</title>
        <authorList>
            <consortium name="The Broad Institute Genomics Platform"/>
            <person name="Russ C."/>
            <person name="Tyler B."/>
            <person name="Panabieres F."/>
            <person name="Shan W."/>
            <person name="Tripathy S."/>
            <person name="Grunwald N."/>
            <person name="Machado M."/>
            <person name="Johnson C.S."/>
            <person name="Arredondo F."/>
            <person name="Hong C."/>
            <person name="Coffey M."/>
            <person name="Young S.K."/>
            <person name="Zeng Q."/>
            <person name="Gargeya S."/>
            <person name="Fitzgerald M."/>
            <person name="Abouelleil A."/>
            <person name="Alvarado L."/>
            <person name="Chapman S.B."/>
            <person name="Gainer-Dewar J."/>
            <person name="Goldberg J."/>
            <person name="Griggs A."/>
            <person name="Gujja S."/>
            <person name="Hansen M."/>
            <person name="Howarth C."/>
            <person name="Imamovic A."/>
            <person name="Ireland A."/>
            <person name="Larimer J."/>
            <person name="McCowan C."/>
            <person name="Murphy C."/>
            <person name="Pearson M."/>
            <person name="Poon T.W."/>
            <person name="Priest M."/>
            <person name="Roberts A."/>
            <person name="Saif S."/>
            <person name="Shea T."/>
            <person name="Sykes S."/>
            <person name="Wortman J."/>
            <person name="Nusbaum C."/>
            <person name="Birren B."/>
        </authorList>
    </citation>
    <scope>NUCLEOTIDE SEQUENCE [LARGE SCALE GENOMIC DNA]</scope>
    <source>
        <strain evidence="1 2">INRA-310</strain>
    </source>
</reference>
<dbReference type="RefSeq" id="XP_008907958.1">
    <property type="nucleotide sequence ID" value="XM_008909710.1"/>
</dbReference>
<dbReference type="VEuPathDB" id="FungiDB:PPTG_12588"/>
<dbReference type="Proteomes" id="UP000018817">
    <property type="component" value="Unassembled WGS sequence"/>
</dbReference>
<name>W2Q0Q4_PHYN3</name>